<proteinExistence type="predicted"/>
<dbReference type="AlphaFoldDB" id="A0A5P8W5B0"/>
<gene>
    <name evidence="1" type="ORF">GXM_04958</name>
</gene>
<dbReference type="KEGG" id="nsh:GXM_04958"/>
<sequence>MLPKQRIRGVILTPKGLHKLELAKQQTEFNENGNKRFTLINLSVQTGLDSHTLCKIFSRSNKVDRYSLTRCFQAFKILLELDDYDVATIPLLITSSELQQGESCKDKTLGREEDKKLGLQLKLDVNEIKLPMTPPEEIRSRAITLLEQLSGESLLKAVKLLESLSQESLPLSQNKLEHSNGVVKNITLN</sequence>
<accession>A0A5P8W5B0</accession>
<reference evidence="1 2" key="1">
    <citation type="submission" date="2019-10" db="EMBL/GenBank/DDBJ databases">
        <title>Genomic and transcriptomic insights into the perfect genentic adaptation of a filamentous nitrogen-fixing cyanobacterium to rice fields.</title>
        <authorList>
            <person name="Chen Z."/>
        </authorList>
    </citation>
    <scope>NUCLEOTIDE SEQUENCE [LARGE SCALE GENOMIC DNA]</scope>
    <source>
        <strain evidence="1">CCNUC1</strain>
    </source>
</reference>
<protein>
    <submittedName>
        <fullName evidence="1">Uncharacterized protein</fullName>
    </submittedName>
</protein>
<dbReference type="Proteomes" id="UP000326678">
    <property type="component" value="Chromosome Gxm1"/>
</dbReference>
<dbReference type="EMBL" id="CP045226">
    <property type="protein sequence ID" value="QFS47466.1"/>
    <property type="molecule type" value="Genomic_DNA"/>
</dbReference>
<name>A0A5P8W5B0_9NOSO</name>
<organism evidence="1 2">
    <name type="scientific">Nostoc sphaeroides CCNUC1</name>
    <dbReference type="NCBI Taxonomy" id="2653204"/>
    <lineage>
        <taxon>Bacteria</taxon>
        <taxon>Bacillati</taxon>
        <taxon>Cyanobacteriota</taxon>
        <taxon>Cyanophyceae</taxon>
        <taxon>Nostocales</taxon>
        <taxon>Nostocaceae</taxon>
        <taxon>Nostoc</taxon>
    </lineage>
</organism>
<dbReference type="RefSeq" id="WP_152589805.1">
    <property type="nucleotide sequence ID" value="NZ_CP045226.1"/>
</dbReference>
<evidence type="ECO:0000313" key="1">
    <source>
        <dbReference type="EMBL" id="QFS47466.1"/>
    </source>
</evidence>
<keyword evidence="2" id="KW-1185">Reference proteome</keyword>
<evidence type="ECO:0000313" key="2">
    <source>
        <dbReference type="Proteomes" id="UP000326678"/>
    </source>
</evidence>